<dbReference type="OrthoDB" id="629492at2759"/>
<feature type="compositionally biased region" description="Basic and acidic residues" evidence="4">
    <location>
        <begin position="394"/>
        <end position="404"/>
    </location>
</feature>
<feature type="compositionally biased region" description="Low complexity" evidence="4">
    <location>
        <begin position="470"/>
        <end position="481"/>
    </location>
</feature>
<evidence type="ECO:0000256" key="2">
    <source>
        <dbReference type="PROSITE-ProRule" id="PRU00339"/>
    </source>
</evidence>
<feature type="zinc finger region" description="C3H1-type" evidence="3">
    <location>
        <begin position="303"/>
        <end position="331"/>
    </location>
</feature>
<dbReference type="AlphaFoldDB" id="A0A067SKX7"/>
<keyword evidence="7" id="KW-1185">Reference proteome</keyword>
<feature type="compositionally biased region" description="Basic and acidic residues" evidence="4">
    <location>
        <begin position="49"/>
        <end position="60"/>
    </location>
</feature>
<evidence type="ECO:0000256" key="1">
    <source>
        <dbReference type="ARBA" id="ARBA00022803"/>
    </source>
</evidence>
<name>A0A067SKX7_GALM3</name>
<sequence length="525" mass="56542">MSVIPENKPNTAEAEKVEHQVSAETIAEPIGAGTTDVPQNTAQSAKSSPEAKEKSGKLSIEDEILNGPSTSSVTVVLSPPKSTEELIAARAEKRAARKAAVREQADAHKRAGDILFESRNYKGAYPQYLEAIRLWGSNPTYFISLAGAYRKLQWYEEAAHAATRALTLDPKNSEARYVRGVARLEQRLLKPAKTDFETVVEHDPSHLLARAALTEVTHFIATSTQLGSHELSPNPVDDVVKDVDFGFPHHDYEALEVAELSDSSDCTHVGNGVQCRFYNHDGCGRGTACTFSHAPDEKSIRDELGKNVCMYFLMDSCKFGVEKCIYSHSKAALPKRGWWTSAEQVAKVKSVLEVAEKKNREQRQQETALWKAHVKALKAAGRPPKSAGVKGPGKKGEKLEKKDGVAPAAEEAAGEAAKATDQVKETVNGDDEPPKSAGVEKNAQKKKEGAKPNGNRHKSQSSAARKKKAAASPAKAAPEASTDTVPPAPLPASEGKAAVSAGFTDYHLNAPPTDTKPEAPVTLSY</sequence>
<dbReference type="PROSITE" id="PS50103">
    <property type="entry name" value="ZF_C3H1"/>
    <property type="match status" value="2"/>
</dbReference>
<protein>
    <recommendedName>
        <fullName evidence="5">C3H1-type domain-containing protein</fullName>
    </recommendedName>
</protein>
<dbReference type="STRING" id="685588.A0A067SKX7"/>
<dbReference type="Gene3D" id="1.25.40.10">
    <property type="entry name" value="Tetratricopeptide repeat domain"/>
    <property type="match status" value="1"/>
</dbReference>
<dbReference type="InterPro" id="IPR051966">
    <property type="entry name" value="RPAP3"/>
</dbReference>
<feature type="compositionally biased region" description="Low complexity" evidence="4">
    <location>
        <begin position="405"/>
        <end position="419"/>
    </location>
</feature>
<feature type="domain" description="C3H1-type" evidence="5">
    <location>
        <begin position="303"/>
        <end position="331"/>
    </location>
</feature>
<keyword evidence="3" id="KW-0862">Zinc</keyword>
<keyword evidence="3" id="KW-0479">Metal-binding</keyword>
<dbReference type="PROSITE" id="PS50005">
    <property type="entry name" value="TPR"/>
    <property type="match status" value="1"/>
</dbReference>
<gene>
    <name evidence="6" type="ORF">GALMADRAFT_253875</name>
</gene>
<dbReference type="GO" id="GO:0008270">
    <property type="term" value="F:zinc ion binding"/>
    <property type="evidence" value="ECO:0007669"/>
    <property type="project" value="UniProtKB-KW"/>
</dbReference>
<organism evidence="6 7">
    <name type="scientific">Galerina marginata (strain CBS 339.88)</name>
    <dbReference type="NCBI Taxonomy" id="685588"/>
    <lineage>
        <taxon>Eukaryota</taxon>
        <taxon>Fungi</taxon>
        <taxon>Dikarya</taxon>
        <taxon>Basidiomycota</taxon>
        <taxon>Agaricomycotina</taxon>
        <taxon>Agaricomycetes</taxon>
        <taxon>Agaricomycetidae</taxon>
        <taxon>Agaricales</taxon>
        <taxon>Agaricineae</taxon>
        <taxon>Strophariaceae</taxon>
        <taxon>Galerina</taxon>
    </lineage>
</organism>
<evidence type="ECO:0000256" key="4">
    <source>
        <dbReference type="SAM" id="MobiDB-lite"/>
    </source>
</evidence>
<dbReference type="PANTHER" id="PTHR46423">
    <property type="entry name" value="RNA POLYMERASE II-ASSOCIATED PROTEIN 3"/>
    <property type="match status" value="1"/>
</dbReference>
<dbReference type="Proteomes" id="UP000027222">
    <property type="component" value="Unassembled WGS sequence"/>
</dbReference>
<dbReference type="InterPro" id="IPR000571">
    <property type="entry name" value="Znf_CCCH"/>
</dbReference>
<dbReference type="HOGENOM" id="CLU_518783_0_0_1"/>
<dbReference type="InterPro" id="IPR011990">
    <property type="entry name" value="TPR-like_helical_dom_sf"/>
</dbReference>
<accession>A0A067SKX7</accession>
<feature type="zinc finger region" description="C3H1-type" evidence="3">
    <location>
        <begin position="274"/>
        <end position="296"/>
    </location>
</feature>
<evidence type="ECO:0000313" key="7">
    <source>
        <dbReference type="Proteomes" id="UP000027222"/>
    </source>
</evidence>
<keyword evidence="1 2" id="KW-0802">TPR repeat</keyword>
<dbReference type="SMART" id="SM00028">
    <property type="entry name" value="TPR"/>
    <property type="match status" value="3"/>
</dbReference>
<dbReference type="SUPFAM" id="SSF48452">
    <property type="entry name" value="TPR-like"/>
    <property type="match status" value="1"/>
</dbReference>
<dbReference type="SMART" id="SM00356">
    <property type="entry name" value="ZnF_C3H1"/>
    <property type="match status" value="2"/>
</dbReference>
<feature type="domain" description="C3H1-type" evidence="5">
    <location>
        <begin position="274"/>
        <end position="296"/>
    </location>
</feature>
<proteinExistence type="predicted"/>
<reference evidence="7" key="1">
    <citation type="journal article" date="2014" name="Proc. Natl. Acad. Sci. U.S.A.">
        <title>Extensive sampling of basidiomycete genomes demonstrates inadequacy of the white-rot/brown-rot paradigm for wood decay fungi.</title>
        <authorList>
            <person name="Riley R."/>
            <person name="Salamov A.A."/>
            <person name="Brown D.W."/>
            <person name="Nagy L.G."/>
            <person name="Floudas D."/>
            <person name="Held B.W."/>
            <person name="Levasseur A."/>
            <person name="Lombard V."/>
            <person name="Morin E."/>
            <person name="Otillar R."/>
            <person name="Lindquist E.A."/>
            <person name="Sun H."/>
            <person name="LaButti K.M."/>
            <person name="Schmutz J."/>
            <person name="Jabbour D."/>
            <person name="Luo H."/>
            <person name="Baker S.E."/>
            <person name="Pisabarro A.G."/>
            <person name="Walton J.D."/>
            <person name="Blanchette R.A."/>
            <person name="Henrissat B."/>
            <person name="Martin F."/>
            <person name="Cullen D."/>
            <person name="Hibbett D.S."/>
            <person name="Grigoriev I.V."/>
        </authorList>
    </citation>
    <scope>NUCLEOTIDE SEQUENCE [LARGE SCALE GENOMIC DNA]</scope>
    <source>
        <strain evidence="7">CBS 339.88</strain>
    </source>
</reference>
<dbReference type="GO" id="GO:0101031">
    <property type="term" value="C:protein folding chaperone complex"/>
    <property type="evidence" value="ECO:0007669"/>
    <property type="project" value="TreeGrafter"/>
</dbReference>
<feature type="region of interest" description="Disordered" evidence="4">
    <location>
        <begin position="1"/>
        <end position="64"/>
    </location>
</feature>
<dbReference type="PANTHER" id="PTHR46423:SF1">
    <property type="entry name" value="RNA POLYMERASE II-ASSOCIATED PROTEIN 3"/>
    <property type="match status" value="1"/>
</dbReference>
<evidence type="ECO:0000313" key="6">
    <source>
        <dbReference type="EMBL" id="KDR71541.1"/>
    </source>
</evidence>
<dbReference type="InterPro" id="IPR019734">
    <property type="entry name" value="TPR_rpt"/>
</dbReference>
<dbReference type="EMBL" id="KL142392">
    <property type="protein sequence ID" value="KDR71541.1"/>
    <property type="molecule type" value="Genomic_DNA"/>
</dbReference>
<keyword evidence="3" id="KW-0863">Zinc-finger</keyword>
<feature type="region of interest" description="Disordered" evidence="4">
    <location>
        <begin position="377"/>
        <end position="525"/>
    </location>
</feature>
<evidence type="ECO:0000259" key="5">
    <source>
        <dbReference type="PROSITE" id="PS50103"/>
    </source>
</evidence>
<dbReference type="Gene3D" id="3.30.1370.210">
    <property type="match status" value="1"/>
</dbReference>
<feature type="repeat" description="TPR" evidence="2">
    <location>
        <begin position="139"/>
        <end position="172"/>
    </location>
</feature>
<feature type="compositionally biased region" description="Basic residues" evidence="4">
    <location>
        <begin position="454"/>
        <end position="469"/>
    </location>
</feature>
<evidence type="ECO:0000256" key="3">
    <source>
        <dbReference type="PROSITE-ProRule" id="PRU00723"/>
    </source>
</evidence>